<accession>A0A832TGS2</accession>
<proteinExistence type="predicted"/>
<evidence type="ECO:0000313" key="1">
    <source>
        <dbReference type="EMBL" id="HII75429.1"/>
    </source>
</evidence>
<dbReference type="AlphaFoldDB" id="A0A832TGS2"/>
<comment type="caution">
    <text evidence="1">The sequence shown here is derived from an EMBL/GenBank/DDBJ whole genome shotgun (WGS) entry which is preliminary data.</text>
</comment>
<dbReference type="EMBL" id="DUJO01000061">
    <property type="protein sequence ID" value="HII75429.1"/>
    <property type="molecule type" value="Genomic_DNA"/>
</dbReference>
<evidence type="ECO:0000313" key="2">
    <source>
        <dbReference type="Proteomes" id="UP000646844"/>
    </source>
</evidence>
<name>A0A832TGS2_9CREN</name>
<sequence length="170" mass="18390">MQLILAMNKPLLLGLSLAILAISGLVIAAQMYGTLATISYNVISNNSSNQQIQVIPIDFNLGNITAGQSGSLNGSTTVYIPSNGTYDLELKEDVLDNVFSQFIATITIGNHTITLQLHENNDYKIYLTAGKYTVTVKITYTVSQNPEAKSVSNAPLLVLKYEEENSEGNS</sequence>
<dbReference type="Proteomes" id="UP000646844">
    <property type="component" value="Unassembled WGS sequence"/>
</dbReference>
<gene>
    <name evidence="1" type="ORF">HA332_13925</name>
</gene>
<protein>
    <submittedName>
        <fullName evidence="1">Uncharacterized protein</fullName>
    </submittedName>
</protein>
<reference evidence="1" key="1">
    <citation type="journal article" date="2020" name="bioRxiv">
        <title>A rank-normalized archaeal taxonomy based on genome phylogeny resolves widespread incomplete and uneven classifications.</title>
        <authorList>
            <person name="Rinke C."/>
            <person name="Chuvochina M."/>
            <person name="Mussig A.J."/>
            <person name="Chaumeil P.-A."/>
            <person name="Waite D.W."/>
            <person name="Whitman W.B."/>
            <person name="Parks D.H."/>
            <person name="Hugenholtz P."/>
        </authorList>
    </citation>
    <scope>NUCLEOTIDE SEQUENCE</scope>
    <source>
        <strain evidence="1">UBA8838</strain>
    </source>
</reference>
<dbReference type="RefSeq" id="WP_010979070.1">
    <property type="nucleotide sequence ID" value="NZ_BAABQO010000023.1"/>
</dbReference>
<dbReference type="GeneID" id="1459042"/>
<organism evidence="1 2">
    <name type="scientific">Sulfurisphaera tokodaii</name>
    <dbReference type="NCBI Taxonomy" id="111955"/>
    <lineage>
        <taxon>Archaea</taxon>
        <taxon>Thermoproteota</taxon>
        <taxon>Thermoprotei</taxon>
        <taxon>Sulfolobales</taxon>
        <taxon>Sulfolobaceae</taxon>
        <taxon>Sulfurisphaera</taxon>
    </lineage>
</organism>